<keyword evidence="2" id="KW-1185">Reference proteome</keyword>
<proteinExistence type="predicted"/>
<evidence type="ECO:0000313" key="1">
    <source>
        <dbReference type="EMBL" id="MCO6044010.1"/>
    </source>
</evidence>
<gene>
    <name evidence="1" type="ORF">NG895_08825</name>
</gene>
<organism evidence="1 2">
    <name type="scientific">Aeoliella straminimaris</name>
    <dbReference type="NCBI Taxonomy" id="2954799"/>
    <lineage>
        <taxon>Bacteria</taxon>
        <taxon>Pseudomonadati</taxon>
        <taxon>Planctomycetota</taxon>
        <taxon>Planctomycetia</taxon>
        <taxon>Pirellulales</taxon>
        <taxon>Lacipirellulaceae</taxon>
        <taxon>Aeoliella</taxon>
    </lineage>
</organism>
<sequence length="385" mass="42686">MDLVALSNWSGTKEDLFDRLTHELAQAGRWHELFEARLIEARSRLGLSLTDSPPLDELPEPARTTLENDYTAACREVGGLLLDAGRLREAWRYLRPAGEKRTMHAALGQVVPNDENIEQLIELALYEGIDVERGYGWMLGHLGTCNAITTLEGLAPQLPPASLAACSAVLVRHLDRELRENLRGHIAQQESTSPPVTASVGELMSGREWLFESQASHVDASHLAAAVRFARVLKHPAVVEVALGLTEYGRRLDPALQYEGDSPFEQLYPAHRLFFLATLGRDVAEAIEYFRQQFDQQGDSQLAGTAPLETLMVVLERTGHAAEAMELYEQSAPADVQLSPFAPRLVELAAKCSGWEHYEAILRQRDDPVGIAIGLLARQKSREQD</sequence>
<dbReference type="Proteomes" id="UP001155241">
    <property type="component" value="Unassembled WGS sequence"/>
</dbReference>
<name>A0A9X2F838_9BACT</name>
<dbReference type="RefSeq" id="WP_252852116.1">
    <property type="nucleotide sequence ID" value="NZ_JAMXLR010000028.1"/>
</dbReference>
<accession>A0A9X2F838</accession>
<protein>
    <submittedName>
        <fullName evidence="1">Uncharacterized protein</fullName>
    </submittedName>
</protein>
<comment type="caution">
    <text evidence="1">The sequence shown here is derived from an EMBL/GenBank/DDBJ whole genome shotgun (WGS) entry which is preliminary data.</text>
</comment>
<dbReference type="AlphaFoldDB" id="A0A9X2F838"/>
<evidence type="ECO:0000313" key="2">
    <source>
        <dbReference type="Proteomes" id="UP001155241"/>
    </source>
</evidence>
<dbReference type="EMBL" id="JAMXLR010000028">
    <property type="protein sequence ID" value="MCO6044010.1"/>
    <property type="molecule type" value="Genomic_DNA"/>
</dbReference>
<reference evidence="1" key="1">
    <citation type="submission" date="2022-06" db="EMBL/GenBank/DDBJ databases">
        <title>Aeoliella straminimaris, a novel planctomycete from sediments.</title>
        <authorList>
            <person name="Vitorino I.R."/>
            <person name="Lage O.M."/>
        </authorList>
    </citation>
    <scope>NUCLEOTIDE SEQUENCE</scope>
    <source>
        <strain evidence="1">ICT_H6.2</strain>
    </source>
</reference>